<dbReference type="AlphaFoldDB" id="A0A1M6FR98"/>
<evidence type="ECO:0000256" key="6">
    <source>
        <dbReference type="ARBA" id="ARBA00023136"/>
    </source>
</evidence>
<evidence type="ECO:0000256" key="2">
    <source>
        <dbReference type="ARBA" id="ARBA00022448"/>
    </source>
</evidence>
<accession>A0A1M6FR98</accession>
<comment type="subcellular location">
    <subcellularLocation>
        <location evidence="1 8">Cell outer membrane</location>
        <topology evidence="1 8">Multi-pass membrane protein</topology>
    </subcellularLocation>
</comment>
<dbReference type="Proteomes" id="UP000184335">
    <property type="component" value="Unassembled WGS sequence"/>
</dbReference>
<evidence type="ECO:0000256" key="8">
    <source>
        <dbReference type="PROSITE-ProRule" id="PRU01360"/>
    </source>
</evidence>
<evidence type="ECO:0000256" key="3">
    <source>
        <dbReference type="ARBA" id="ARBA00022452"/>
    </source>
</evidence>
<evidence type="ECO:0000313" key="12">
    <source>
        <dbReference type="EMBL" id="SHJ00212.1"/>
    </source>
</evidence>
<dbReference type="OrthoDB" id="9795928at2"/>
<dbReference type="InterPro" id="IPR000531">
    <property type="entry name" value="Beta-barrel_TonB"/>
</dbReference>
<organism evidence="12 13">
    <name type="scientific">Cruoricaptor ignavus</name>
    <dbReference type="NCBI Taxonomy" id="1118202"/>
    <lineage>
        <taxon>Bacteria</taxon>
        <taxon>Pseudomonadati</taxon>
        <taxon>Bacteroidota</taxon>
        <taxon>Flavobacteriia</taxon>
        <taxon>Flavobacteriales</taxon>
        <taxon>Weeksellaceae</taxon>
        <taxon>Cruoricaptor</taxon>
    </lineage>
</organism>
<dbReference type="GO" id="GO:0015344">
    <property type="term" value="F:siderophore uptake transmembrane transporter activity"/>
    <property type="evidence" value="ECO:0007669"/>
    <property type="project" value="TreeGrafter"/>
</dbReference>
<dbReference type="GO" id="GO:0044718">
    <property type="term" value="P:siderophore transmembrane transport"/>
    <property type="evidence" value="ECO:0007669"/>
    <property type="project" value="TreeGrafter"/>
</dbReference>
<keyword evidence="3 8" id="KW-1134">Transmembrane beta strand</keyword>
<comment type="similarity">
    <text evidence="8 9">Belongs to the TonB-dependent receptor family.</text>
</comment>
<dbReference type="Pfam" id="PF00593">
    <property type="entry name" value="TonB_dep_Rec_b-barrel"/>
    <property type="match status" value="1"/>
</dbReference>
<dbReference type="PROSITE" id="PS52016">
    <property type="entry name" value="TONB_DEPENDENT_REC_3"/>
    <property type="match status" value="1"/>
</dbReference>
<dbReference type="InterPro" id="IPR037066">
    <property type="entry name" value="Plug_dom_sf"/>
</dbReference>
<evidence type="ECO:0000256" key="1">
    <source>
        <dbReference type="ARBA" id="ARBA00004571"/>
    </source>
</evidence>
<sequence>MNIEGKILVAIVVLSLGRLQAQETKITQIDSVKIRKSRILRQPKNSEITSGRQLENASGENLANVLKQLSGVNILQSGANISKPVIQGLTNQRIAIINNGIKLESQLWSSDHAPEIDPNLASQIEVIKGSDAVRYGSNALGGVIVMKNRPLPFFGEKIGGNARMVGQSNNSGFGGNLMLHGAAGAFAWRVQGSGKRLGDYKTADYYVNNTAARELNFSGALGYKMPYETAEVFYSQFSTNLGVFMGSRIGSADDWNLRLRLGRPPVVFPQGFEIQAPNQKVNHHLAKFSLQSDRPFGKTEFNYAYQENHRKEFDRRTGPLADRPVLDVELETHSGTLDYERVFFENFKTRAGVAYSHQKNFNIPGTGVNSILPNFVSNNAGVWLSEEFRKNSWVATGGIRYDFKDFSAAGYNRYGEYYGGQRDYSSISYDLGIQRLFGNGFSAATSIGKAWRAPEAVELFSNGLDHGSALYLLGDENLKTEKGLKWTARLQYETGRLYLSAEGFLQKIDGFIYEMPTGEYKNTWGGLFPLFVYRQSDALLKGADAELRFQISERVKYQAVFSSVYADNRTEEFYFPNISPERLSQNIEFSLDRLTNLRGGWLRLEHQWVNKQRRFSAETDLLPDSPPGYHLFGAGIGTQVSTFRKDDMALSLQANNLFNKLYKDYTNRFRYFAHEMGRNLQFRVSFNF</sequence>
<feature type="domain" description="TonB-dependent receptor plug" evidence="11">
    <location>
        <begin position="42"/>
        <end position="143"/>
    </location>
</feature>
<name>A0A1M6FR98_9FLAO</name>
<evidence type="ECO:0000256" key="9">
    <source>
        <dbReference type="RuleBase" id="RU003357"/>
    </source>
</evidence>
<keyword evidence="2 8" id="KW-0813">Transport</keyword>
<dbReference type="STRING" id="1118202.SAMN05443429_107105"/>
<dbReference type="InterPro" id="IPR012910">
    <property type="entry name" value="Plug_dom"/>
</dbReference>
<keyword evidence="5 9" id="KW-0798">TonB box</keyword>
<evidence type="ECO:0000259" key="10">
    <source>
        <dbReference type="Pfam" id="PF00593"/>
    </source>
</evidence>
<dbReference type="InterPro" id="IPR036942">
    <property type="entry name" value="Beta-barrel_TonB_sf"/>
</dbReference>
<gene>
    <name evidence="12" type="ORF">SAMN05443429_107105</name>
</gene>
<protein>
    <submittedName>
        <fullName evidence="12">Iron complex outermembrane recepter protein</fullName>
    </submittedName>
</protein>
<dbReference type="Gene3D" id="2.40.170.20">
    <property type="entry name" value="TonB-dependent receptor, beta-barrel domain"/>
    <property type="match status" value="1"/>
</dbReference>
<dbReference type="PANTHER" id="PTHR30069:SF40">
    <property type="entry name" value="TONB-DEPENDENT RECEPTOR NMB0964-RELATED"/>
    <property type="match status" value="1"/>
</dbReference>
<dbReference type="PANTHER" id="PTHR30069">
    <property type="entry name" value="TONB-DEPENDENT OUTER MEMBRANE RECEPTOR"/>
    <property type="match status" value="1"/>
</dbReference>
<evidence type="ECO:0000313" key="13">
    <source>
        <dbReference type="Proteomes" id="UP000184335"/>
    </source>
</evidence>
<dbReference type="GO" id="GO:0009279">
    <property type="term" value="C:cell outer membrane"/>
    <property type="evidence" value="ECO:0007669"/>
    <property type="project" value="UniProtKB-SubCell"/>
</dbReference>
<keyword evidence="13" id="KW-1185">Reference proteome</keyword>
<dbReference type="EMBL" id="FQYI01000007">
    <property type="protein sequence ID" value="SHJ00212.1"/>
    <property type="molecule type" value="Genomic_DNA"/>
</dbReference>
<evidence type="ECO:0000259" key="11">
    <source>
        <dbReference type="Pfam" id="PF07715"/>
    </source>
</evidence>
<proteinExistence type="inferred from homology"/>
<evidence type="ECO:0000256" key="5">
    <source>
        <dbReference type="ARBA" id="ARBA00023077"/>
    </source>
</evidence>
<evidence type="ECO:0000256" key="7">
    <source>
        <dbReference type="ARBA" id="ARBA00023237"/>
    </source>
</evidence>
<feature type="domain" description="TonB-dependent receptor-like beta-barrel" evidence="10">
    <location>
        <begin position="273"/>
        <end position="657"/>
    </location>
</feature>
<keyword evidence="6 8" id="KW-0472">Membrane</keyword>
<reference evidence="12 13" key="1">
    <citation type="submission" date="2016-11" db="EMBL/GenBank/DDBJ databases">
        <authorList>
            <person name="Jaros S."/>
            <person name="Januszkiewicz K."/>
            <person name="Wedrychowicz H."/>
        </authorList>
    </citation>
    <scope>NUCLEOTIDE SEQUENCE [LARGE SCALE GENOMIC DNA]</scope>
    <source>
        <strain evidence="12 13">DSM 25479</strain>
    </source>
</reference>
<dbReference type="InterPro" id="IPR039426">
    <property type="entry name" value="TonB-dep_rcpt-like"/>
</dbReference>
<dbReference type="Pfam" id="PF07715">
    <property type="entry name" value="Plug"/>
    <property type="match status" value="1"/>
</dbReference>
<dbReference type="RefSeq" id="WP_073180032.1">
    <property type="nucleotide sequence ID" value="NZ_FQYI01000007.1"/>
</dbReference>
<dbReference type="Gene3D" id="2.170.130.10">
    <property type="entry name" value="TonB-dependent receptor, plug domain"/>
    <property type="match status" value="1"/>
</dbReference>
<dbReference type="SUPFAM" id="SSF56935">
    <property type="entry name" value="Porins"/>
    <property type="match status" value="1"/>
</dbReference>
<keyword evidence="7 8" id="KW-0998">Cell outer membrane</keyword>
<evidence type="ECO:0000256" key="4">
    <source>
        <dbReference type="ARBA" id="ARBA00022692"/>
    </source>
</evidence>
<keyword evidence="4 8" id="KW-0812">Transmembrane</keyword>